<keyword evidence="9" id="KW-0862">Zinc</keyword>
<comment type="cofactor">
    <cofactor evidence="1">
        <name>Zn(2+)</name>
        <dbReference type="ChEBI" id="CHEBI:29105"/>
    </cofactor>
</comment>
<dbReference type="Gene3D" id="3.40.140.10">
    <property type="entry name" value="Cytidine Deaminase, domain 2"/>
    <property type="match status" value="1"/>
</dbReference>
<reference evidence="14" key="1">
    <citation type="submission" date="2025-08" db="UniProtKB">
        <authorList>
            <consortium name="Ensembl"/>
        </authorList>
    </citation>
    <scope>IDENTIFICATION</scope>
</reference>
<dbReference type="InterPro" id="IPR002125">
    <property type="entry name" value="CMP_dCMP_dom"/>
</dbReference>
<sequence>LREVAMTAEEKFKAVFSPTDEEVAKWMDCAFEMAKEALNNGEVPVGCLLVYKDKVVGKGRNEVNETKNATRHAEMVALDQLLDWCRLGNQDARSVCEQTVLYVTVEPCIMCAACVCFFLDRAADIPLVAYGCGNERFGGCGSVLDVSSAELTRTGNSYKCVMGHRANEAVEMLKTFYKQENPNGHVWMSPQRKRRWLKKRKHTLVRFQNEHRRIGDVTFWKSETTAPVKMNNTFLFF</sequence>
<comment type="similarity">
    <text evidence="3">Belongs to the cytidine and deoxycytidylate deaminase family. ADAT2 subfamily.</text>
</comment>
<evidence type="ECO:0000256" key="3">
    <source>
        <dbReference type="ARBA" id="ARBA00010669"/>
    </source>
</evidence>
<organism evidence="14 15">
    <name type="scientific">Hippocampus comes</name>
    <name type="common">Tiger tail seahorse</name>
    <dbReference type="NCBI Taxonomy" id="109280"/>
    <lineage>
        <taxon>Eukaryota</taxon>
        <taxon>Metazoa</taxon>
        <taxon>Chordata</taxon>
        <taxon>Craniata</taxon>
        <taxon>Vertebrata</taxon>
        <taxon>Euteleostomi</taxon>
        <taxon>Actinopterygii</taxon>
        <taxon>Neopterygii</taxon>
        <taxon>Teleostei</taxon>
        <taxon>Neoteleostei</taxon>
        <taxon>Acanthomorphata</taxon>
        <taxon>Syngnathiaria</taxon>
        <taxon>Syngnathiformes</taxon>
        <taxon>Syngnathoidei</taxon>
        <taxon>Syngnathidae</taxon>
        <taxon>Hippocampus</taxon>
    </lineage>
</organism>
<comment type="catalytic activity">
    <reaction evidence="12">
        <text>adenosine(34) in tRNA + H2O + H(+) = inosine(34) in tRNA + NH4(+)</text>
        <dbReference type="Rhea" id="RHEA:43168"/>
        <dbReference type="Rhea" id="RHEA-COMP:10373"/>
        <dbReference type="Rhea" id="RHEA-COMP:10374"/>
        <dbReference type="ChEBI" id="CHEBI:15377"/>
        <dbReference type="ChEBI" id="CHEBI:15378"/>
        <dbReference type="ChEBI" id="CHEBI:28938"/>
        <dbReference type="ChEBI" id="CHEBI:74411"/>
        <dbReference type="ChEBI" id="CHEBI:82852"/>
        <dbReference type="EC" id="3.5.4.33"/>
    </reaction>
</comment>
<dbReference type="SMR" id="A0A3Q3DY80"/>
<evidence type="ECO:0000313" key="14">
    <source>
        <dbReference type="Ensembl" id="ENSHCOP00000023651.1"/>
    </source>
</evidence>
<dbReference type="PANTHER" id="PTHR11079:SF149">
    <property type="entry name" value="TRNA-SPECIFIC ADENOSINE DEAMINASE 2"/>
    <property type="match status" value="1"/>
</dbReference>
<evidence type="ECO:0000313" key="15">
    <source>
        <dbReference type="Proteomes" id="UP000264820"/>
    </source>
</evidence>
<evidence type="ECO:0000256" key="12">
    <source>
        <dbReference type="ARBA" id="ARBA00048045"/>
    </source>
</evidence>
<dbReference type="GeneTree" id="ENSGT00940000164335"/>
<dbReference type="SUPFAM" id="SSF53927">
    <property type="entry name" value="Cytidine deaminase-like"/>
    <property type="match status" value="1"/>
</dbReference>
<dbReference type="GO" id="GO:0046872">
    <property type="term" value="F:metal ion binding"/>
    <property type="evidence" value="ECO:0007669"/>
    <property type="project" value="UniProtKB-KW"/>
</dbReference>
<keyword evidence="7" id="KW-0479">Metal-binding</keyword>
<dbReference type="GO" id="GO:0002100">
    <property type="term" value="P:tRNA wobble adenosine to inosine editing"/>
    <property type="evidence" value="ECO:0007669"/>
    <property type="project" value="InterPro"/>
</dbReference>
<evidence type="ECO:0000256" key="10">
    <source>
        <dbReference type="ARBA" id="ARBA00031817"/>
    </source>
</evidence>
<keyword evidence="8" id="KW-0378">Hydrolase</keyword>
<protein>
    <recommendedName>
        <fullName evidence="5">tRNA-specific adenosine deaminase 2</fullName>
        <ecNumber evidence="4">3.5.4.33</ecNumber>
    </recommendedName>
    <alternativeName>
        <fullName evidence="11">Deaminase domain-containing protein 1</fullName>
    </alternativeName>
    <alternativeName>
        <fullName evidence="10">tRNA-specific adenosine-34 deaminase subunit ADAT2</fullName>
    </alternativeName>
</protein>
<dbReference type="FunFam" id="3.40.140.10:FF:000036">
    <property type="entry name" value="tRNA-specific adenosine deaminase 2"/>
    <property type="match status" value="1"/>
</dbReference>
<name>A0A3Q3DY80_HIPCM</name>
<evidence type="ECO:0000259" key="13">
    <source>
        <dbReference type="PROSITE" id="PS51747"/>
    </source>
</evidence>
<dbReference type="STRING" id="109280.ENSHCOP00000023651"/>
<evidence type="ECO:0000256" key="5">
    <source>
        <dbReference type="ARBA" id="ARBA00019216"/>
    </source>
</evidence>
<evidence type="ECO:0000256" key="8">
    <source>
        <dbReference type="ARBA" id="ARBA00022801"/>
    </source>
</evidence>
<accession>A0A3Q3DY80</accession>
<evidence type="ECO:0000256" key="2">
    <source>
        <dbReference type="ARBA" id="ARBA00002255"/>
    </source>
</evidence>
<dbReference type="Proteomes" id="UP000264820">
    <property type="component" value="Unplaced"/>
</dbReference>
<evidence type="ECO:0000256" key="4">
    <source>
        <dbReference type="ARBA" id="ARBA00012740"/>
    </source>
</evidence>
<evidence type="ECO:0000256" key="9">
    <source>
        <dbReference type="ARBA" id="ARBA00022833"/>
    </source>
</evidence>
<dbReference type="Ensembl" id="ENSHCOT00000025964.1">
    <property type="protein sequence ID" value="ENSHCOP00000023651.1"/>
    <property type="gene ID" value="ENSHCOG00000012375.1"/>
</dbReference>
<dbReference type="PROSITE" id="PS51747">
    <property type="entry name" value="CYT_DCMP_DEAMINASES_2"/>
    <property type="match status" value="1"/>
</dbReference>
<keyword evidence="15" id="KW-1185">Reference proteome</keyword>
<dbReference type="InterPro" id="IPR016193">
    <property type="entry name" value="Cytidine_deaminase-like"/>
</dbReference>
<dbReference type="CDD" id="cd01285">
    <property type="entry name" value="nucleoside_deaminase"/>
    <property type="match status" value="1"/>
</dbReference>
<proteinExistence type="inferred from homology"/>
<feature type="domain" description="CMP/dCMP-type deaminase" evidence="13">
    <location>
        <begin position="21"/>
        <end position="151"/>
    </location>
</feature>
<comment type="function">
    <text evidence="2">Probably participates in deamination of adenosine-34 to inosine in many tRNAs.</text>
</comment>
<dbReference type="AlphaFoldDB" id="A0A3Q3DY80"/>
<evidence type="ECO:0000256" key="7">
    <source>
        <dbReference type="ARBA" id="ARBA00022723"/>
    </source>
</evidence>
<dbReference type="GO" id="GO:0005634">
    <property type="term" value="C:nucleus"/>
    <property type="evidence" value="ECO:0007669"/>
    <property type="project" value="TreeGrafter"/>
</dbReference>
<reference evidence="14" key="2">
    <citation type="submission" date="2025-09" db="UniProtKB">
        <authorList>
            <consortium name="Ensembl"/>
        </authorList>
    </citation>
    <scope>IDENTIFICATION</scope>
</reference>
<dbReference type="GO" id="GO:0052717">
    <property type="term" value="F:tRNA-specific adenosine-34 deaminase activity"/>
    <property type="evidence" value="ECO:0007669"/>
    <property type="project" value="UniProtKB-EC"/>
</dbReference>
<evidence type="ECO:0000256" key="11">
    <source>
        <dbReference type="ARBA" id="ARBA00033441"/>
    </source>
</evidence>
<dbReference type="Pfam" id="PF00383">
    <property type="entry name" value="dCMP_cyt_deam_1"/>
    <property type="match status" value="1"/>
</dbReference>
<evidence type="ECO:0000256" key="1">
    <source>
        <dbReference type="ARBA" id="ARBA00001947"/>
    </source>
</evidence>
<dbReference type="PANTHER" id="PTHR11079">
    <property type="entry name" value="CYTOSINE DEAMINASE FAMILY MEMBER"/>
    <property type="match status" value="1"/>
</dbReference>
<dbReference type="GO" id="GO:0005737">
    <property type="term" value="C:cytoplasm"/>
    <property type="evidence" value="ECO:0007669"/>
    <property type="project" value="TreeGrafter"/>
</dbReference>
<dbReference type="OMA" id="PCQMCAG"/>
<keyword evidence="6" id="KW-0819">tRNA processing</keyword>
<dbReference type="EC" id="3.5.4.33" evidence="4"/>
<evidence type="ECO:0000256" key="6">
    <source>
        <dbReference type="ARBA" id="ARBA00022694"/>
    </source>
</evidence>